<protein>
    <submittedName>
        <fullName evidence="3">Uncharacterized protein</fullName>
    </submittedName>
</protein>
<dbReference type="Proteomes" id="UP000198995">
    <property type="component" value="Unassembled WGS sequence"/>
</dbReference>
<dbReference type="AlphaFoldDB" id="A0A1G6Y0K3"/>
<dbReference type="InterPro" id="IPR016181">
    <property type="entry name" value="Acyl_CoA_acyltransferase"/>
</dbReference>
<dbReference type="InterPro" id="IPR045057">
    <property type="entry name" value="Gcn5-rel_NAT"/>
</dbReference>
<dbReference type="CDD" id="cd04301">
    <property type="entry name" value="NAT_SF"/>
    <property type="match status" value="1"/>
</dbReference>
<feature type="domain" description="N-acetyltransferase" evidence="2">
    <location>
        <begin position="4"/>
        <end position="92"/>
    </location>
</feature>
<dbReference type="PROSITE" id="PS51729">
    <property type="entry name" value="GNAT_YJDJ"/>
    <property type="match status" value="1"/>
</dbReference>
<dbReference type="RefSeq" id="WP_091791989.1">
    <property type="nucleotide sequence ID" value="NZ_FNAF01000008.1"/>
</dbReference>
<feature type="domain" description="N-acetyltransferase" evidence="1">
    <location>
        <begin position="1"/>
        <end position="93"/>
    </location>
</feature>
<gene>
    <name evidence="3" type="ORF">SAMN04489866_10829</name>
</gene>
<evidence type="ECO:0000259" key="2">
    <source>
        <dbReference type="PROSITE" id="PS51729"/>
    </source>
</evidence>
<dbReference type="PROSITE" id="PS51186">
    <property type="entry name" value="GNAT"/>
    <property type="match status" value="1"/>
</dbReference>
<dbReference type="PANTHER" id="PTHR31435">
    <property type="entry name" value="PROTEIN NATD1"/>
    <property type="match status" value="1"/>
</dbReference>
<dbReference type="GO" id="GO:0016747">
    <property type="term" value="F:acyltransferase activity, transferring groups other than amino-acyl groups"/>
    <property type="evidence" value="ECO:0007669"/>
    <property type="project" value="InterPro"/>
</dbReference>
<evidence type="ECO:0000313" key="4">
    <source>
        <dbReference type="Proteomes" id="UP000198995"/>
    </source>
</evidence>
<keyword evidence="4" id="KW-1185">Reference proteome</keyword>
<sequence length="93" mass="10398">MTDPIHFNNNRFYLGDDPDTAPAYLDIVPAGNRAVRATHTFVSDSLRGQGVAKRLLTALVEEARRSDWRIIADCSYVADAFAKAPDLYEDVRL</sequence>
<accession>A0A1G6Y0K3</accession>
<dbReference type="EMBL" id="FNAF01000008">
    <property type="protein sequence ID" value="SDD83247.1"/>
    <property type="molecule type" value="Genomic_DNA"/>
</dbReference>
<name>A0A1G6Y0K3_PEPNI</name>
<dbReference type="Pfam" id="PF14542">
    <property type="entry name" value="Acetyltransf_CG"/>
    <property type="match status" value="1"/>
</dbReference>
<dbReference type="SUPFAM" id="SSF55729">
    <property type="entry name" value="Acyl-CoA N-acyltransferases (Nat)"/>
    <property type="match status" value="1"/>
</dbReference>
<dbReference type="InterPro" id="IPR000182">
    <property type="entry name" value="GNAT_dom"/>
</dbReference>
<proteinExistence type="predicted"/>
<dbReference type="OrthoDB" id="9793389at2"/>
<dbReference type="Gene3D" id="3.40.630.30">
    <property type="match status" value="1"/>
</dbReference>
<dbReference type="PANTHER" id="PTHR31435:SF10">
    <property type="entry name" value="BSR4717 PROTEIN"/>
    <property type="match status" value="1"/>
</dbReference>
<dbReference type="STRING" id="2741.SAMN04489866_10829"/>
<dbReference type="InterPro" id="IPR031165">
    <property type="entry name" value="GNAT_YJDJ"/>
</dbReference>
<organism evidence="3 4">
    <name type="scientific">Peptococcus niger</name>
    <dbReference type="NCBI Taxonomy" id="2741"/>
    <lineage>
        <taxon>Bacteria</taxon>
        <taxon>Bacillati</taxon>
        <taxon>Bacillota</taxon>
        <taxon>Clostridia</taxon>
        <taxon>Eubacteriales</taxon>
        <taxon>Peptococcaceae</taxon>
        <taxon>Peptococcus</taxon>
    </lineage>
</organism>
<evidence type="ECO:0000259" key="1">
    <source>
        <dbReference type="PROSITE" id="PS51186"/>
    </source>
</evidence>
<reference evidence="3 4" key="1">
    <citation type="submission" date="2016-10" db="EMBL/GenBank/DDBJ databases">
        <authorList>
            <person name="de Groot N.N."/>
        </authorList>
    </citation>
    <scope>NUCLEOTIDE SEQUENCE [LARGE SCALE GENOMIC DNA]</scope>
    <source>
        <strain evidence="3 4">DSM 20475</strain>
    </source>
</reference>
<evidence type="ECO:0000313" key="3">
    <source>
        <dbReference type="EMBL" id="SDD83247.1"/>
    </source>
</evidence>